<accession>A0AAN6JIJ8</accession>
<evidence type="ECO:0000313" key="7">
    <source>
        <dbReference type="EMBL" id="KAK0526151.1"/>
    </source>
</evidence>
<dbReference type="AlphaFoldDB" id="A0AAN6JIJ8"/>
<feature type="domain" description="Stealth protein CR2 conserved region 2" evidence="4">
    <location>
        <begin position="262"/>
        <end position="365"/>
    </location>
</feature>
<evidence type="ECO:0000256" key="1">
    <source>
        <dbReference type="ARBA" id="ARBA00007583"/>
    </source>
</evidence>
<gene>
    <name evidence="7" type="ORF">OC842_005277</name>
</gene>
<dbReference type="Pfam" id="PF17102">
    <property type="entry name" value="Stealth_CR3"/>
    <property type="match status" value="1"/>
</dbReference>
<evidence type="ECO:0000256" key="3">
    <source>
        <dbReference type="SAM" id="MobiDB-lite"/>
    </source>
</evidence>
<dbReference type="GO" id="GO:0016772">
    <property type="term" value="F:transferase activity, transferring phosphorus-containing groups"/>
    <property type="evidence" value="ECO:0007669"/>
    <property type="project" value="InterPro"/>
</dbReference>
<dbReference type="Pfam" id="PF11380">
    <property type="entry name" value="Stealth_CR2"/>
    <property type="match status" value="1"/>
</dbReference>
<feature type="region of interest" description="Disordered" evidence="3">
    <location>
        <begin position="1"/>
        <end position="135"/>
    </location>
</feature>
<feature type="compositionally biased region" description="Basic and acidic residues" evidence="3">
    <location>
        <begin position="86"/>
        <end position="95"/>
    </location>
</feature>
<evidence type="ECO:0000259" key="4">
    <source>
        <dbReference type="Pfam" id="PF11380"/>
    </source>
</evidence>
<comment type="similarity">
    <text evidence="1">Belongs to the stealth family.</text>
</comment>
<keyword evidence="2" id="KW-0808">Transferase</keyword>
<dbReference type="InterPro" id="IPR031357">
    <property type="entry name" value="Stealth_CR3"/>
</dbReference>
<evidence type="ECO:0000259" key="6">
    <source>
        <dbReference type="Pfam" id="PF17102"/>
    </source>
</evidence>
<dbReference type="InterPro" id="IPR047141">
    <property type="entry name" value="Stealth"/>
</dbReference>
<sequence length="556" mass="61946">MPPPSPDMSQHYYNDYETHASSSTGSGSYDSATSTSHLIASHPTRNPVSLQVEDDDDDDDYHHHPHSGSSSSHPPGAAIPPPGYDDLYHRDDRYHRSGSRSLAGAGSGPWSSSGRHRHHSSSSTGPLLGGGGGYTHSLPRRVGGRLATCLPYGRRWGPRRTTLCLLSFCSLVVLAWLSLTPSGAEQLASFRQQSLGLGSVWEAGSGAGASIGESAGAAADKYKGWEFARDASLVYTWVNGSDPEQLALRVQYGTTKQTGGSRDRDNDDLRYSMRSMAAHLPWHRGTIYIVSPTLPTWLNTSHPRIRWVNQDAIVPAEFQPVFSSNAVEPYLHLIPGLTERFLVFNDDFMIRRQMEPWDFFTPSGAIKLFLETGHVDVKRPVPENRKGKQAWLYSVHHTVELLYARYGKGAHWPDPHHTPRFVKHAPFVYYRAAFDALHAHFGPELAANARHRFRNPDDVLVPFLHHGYVTQEGSRCCGLRYEIVSNAVAAHSFFFVSWTDNRTANALALDKMARTNPQVAAFNDNMGRGPEAHEAQRQMHEHFVDTYKNYPPVFEL</sequence>
<feature type="domain" description="Stealth protein CR3 conserved region 3" evidence="6">
    <location>
        <begin position="423"/>
        <end position="469"/>
    </location>
</feature>
<dbReference type="Proteomes" id="UP001176521">
    <property type="component" value="Unassembled WGS sequence"/>
</dbReference>
<evidence type="ECO:0000256" key="2">
    <source>
        <dbReference type="ARBA" id="ARBA00022679"/>
    </source>
</evidence>
<evidence type="ECO:0000259" key="5">
    <source>
        <dbReference type="Pfam" id="PF17101"/>
    </source>
</evidence>
<feature type="compositionally biased region" description="Low complexity" evidence="3">
    <location>
        <begin position="19"/>
        <end position="37"/>
    </location>
</feature>
<feature type="compositionally biased region" description="Low complexity" evidence="3">
    <location>
        <begin position="99"/>
        <end position="113"/>
    </location>
</feature>
<dbReference type="PANTHER" id="PTHR24045:SF0">
    <property type="entry name" value="N-ACETYLGLUCOSAMINE-1-PHOSPHOTRANSFERASE SUBUNITS ALPHA_BETA"/>
    <property type="match status" value="1"/>
</dbReference>
<feature type="compositionally biased region" description="Low complexity" evidence="3">
    <location>
        <begin position="67"/>
        <end position="76"/>
    </location>
</feature>
<protein>
    <submittedName>
        <fullName evidence="7">Uncharacterized protein</fullName>
    </submittedName>
</protein>
<evidence type="ECO:0000313" key="8">
    <source>
        <dbReference type="Proteomes" id="UP001176521"/>
    </source>
</evidence>
<name>A0AAN6JIJ8_9BASI</name>
<organism evidence="7 8">
    <name type="scientific">Tilletia horrida</name>
    <dbReference type="NCBI Taxonomy" id="155126"/>
    <lineage>
        <taxon>Eukaryota</taxon>
        <taxon>Fungi</taxon>
        <taxon>Dikarya</taxon>
        <taxon>Basidiomycota</taxon>
        <taxon>Ustilaginomycotina</taxon>
        <taxon>Exobasidiomycetes</taxon>
        <taxon>Tilletiales</taxon>
        <taxon>Tilletiaceae</taxon>
        <taxon>Tilletia</taxon>
    </lineage>
</organism>
<dbReference type="GO" id="GO:0005794">
    <property type="term" value="C:Golgi apparatus"/>
    <property type="evidence" value="ECO:0007669"/>
    <property type="project" value="TreeGrafter"/>
</dbReference>
<reference evidence="7" key="1">
    <citation type="journal article" date="2023" name="PhytoFront">
        <title>Draft Genome Resources of Seven Strains of Tilletia horrida, Causal Agent of Kernel Smut of Rice.</title>
        <authorList>
            <person name="Khanal S."/>
            <person name="Antony Babu S."/>
            <person name="Zhou X.G."/>
        </authorList>
    </citation>
    <scope>NUCLEOTIDE SEQUENCE</scope>
    <source>
        <strain evidence="7">TX3</strain>
    </source>
</reference>
<dbReference type="PANTHER" id="PTHR24045">
    <property type="match status" value="1"/>
</dbReference>
<dbReference type="InterPro" id="IPR021520">
    <property type="entry name" value="Stealth_CR2"/>
</dbReference>
<feature type="domain" description="Stealth protein CR1 conserved region 1" evidence="5">
    <location>
        <begin position="233"/>
        <end position="254"/>
    </location>
</feature>
<dbReference type="EMBL" id="JAPDMQ010000365">
    <property type="protein sequence ID" value="KAK0526151.1"/>
    <property type="molecule type" value="Genomic_DNA"/>
</dbReference>
<dbReference type="Pfam" id="PF17101">
    <property type="entry name" value="Stealth_CR1"/>
    <property type="match status" value="1"/>
</dbReference>
<dbReference type="InterPro" id="IPR031358">
    <property type="entry name" value="Stealth_CR1"/>
</dbReference>
<proteinExistence type="inferred from homology"/>
<keyword evidence="8" id="KW-1185">Reference proteome</keyword>
<comment type="caution">
    <text evidence="7">The sequence shown here is derived from an EMBL/GenBank/DDBJ whole genome shotgun (WGS) entry which is preliminary data.</text>
</comment>